<proteinExistence type="predicted"/>
<dbReference type="PANTHER" id="PTHR39385:SF2">
    <property type="entry name" value="SLIT-LIKE 3 PROTEIN"/>
    <property type="match status" value="1"/>
</dbReference>
<accession>A0A2A2LRY5</accession>
<keyword evidence="3" id="KW-1185">Reference proteome</keyword>
<evidence type="ECO:0000313" key="2">
    <source>
        <dbReference type="EMBL" id="PAV88920.1"/>
    </source>
</evidence>
<protein>
    <recommendedName>
        <fullName evidence="4">LRRNT domain-containing protein</fullName>
    </recommendedName>
</protein>
<comment type="caution">
    <text evidence="2">The sequence shown here is derived from an EMBL/GenBank/DDBJ whole genome shotgun (WGS) entry which is preliminary data.</text>
</comment>
<keyword evidence="1" id="KW-0732">Signal</keyword>
<organism evidence="2 3">
    <name type="scientific">Diploscapter pachys</name>
    <dbReference type="NCBI Taxonomy" id="2018661"/>
    <lineage>
        <taxon>Eukaryota</taxon>
        <taxon>Metazoa</taxon>
        <taxon>Ecdysozoa</taxon>
        <taxon>Nematoda</taxon>
        <taxon>Chromadorea</taxon>
        <taxon>Rhabditida</taxon>
        <taxon>Rhabditina</taxon>
        <taxon>Rhabditomorpha</taxon>
        <taxon>Rhabditoidea</taxon>
        <taxon>Rhabditidae</taxon>
        <taxon>Diploscapter</taxon>
    </lineage>
</organism>
<feature type="chain" id="PRO_5013104564" description="LRRNT domain-containing protein" evidence="1">
    <location>
        <begin position="17"/>
        <end position="223"/>
    </location>
</feature>
<sequence length="223" mass="25831">MRQLFILALIFPLATAYFFDCLDGCECDTEDEIIHCHNGNRKQLTLPKGSRLRGFPVIALPYNDIKNLPNEETLLNKFPDLKVIDVERNPNFDCDSLTNYDKVKIISDCFKNATEVDQVPKIMRPTRNCDLTCQANKHYEKLHEYVLHLWEIIKQKYNDFDYDDTMRSIKQFFTMTIEKIKKLGSDIKDIYHSAVNEWNKPADGSISSSATTASPYGKYVDID</sequence>
<feature type="signal peptide" evidence="1">
    <location>
        <begin position="1"/>
        <end position="16"/>
    </location>
</feature>
<evidence type="ECO:0000313" key="3">
    <source>
        <dbReference type="Proteomes" id="UP000218231"/>
    </source>
</evidence>
<dbReference type="EMBL" id="LIAE01006483">
    <property type="protein sequence ID" value="PAV88920.1"/>
    <property type="molecule type" value="Genomic_DNA"/>
</dbReference>
<dbReference type="AlphaFoldDB" id="A0A2A2LRY5"/>
<evidence type="ECO:0008006" key="4">
    <source>
        <dbReference type="Google" id="ProtNLM"/>
    </source>
</evidence>
<gene>
    <name evidence="2" type="ORF">WR25_24366</name>
</gene>
<reference evidence="2 3" key="1">
    <citation type="journal article" date="2017" name="Curr. Biol.">
        <title>Genome architecture and evolution of a unichromosomal asexual nematode.</title>
        <authorList>
            <person name="Fradin H."/>
            <person name="Zegar C."/>
            <person name="Gutwein M."/>
            <person name="Lucas J."/>
            <person name="Kovtun M."/>
            <person name="Corcoran D."/>
            <person name="Baugh L.R."/>
            <person name="Kiontke K."/>
            <person name="Gunsalus K."/>
            <person name="Fitch D.H."/>
            <person name="Piano F."/>
        </authorList>
    </citation>
    <scope>NUCLEOTIDE SEQUENCE [LARGE SCALE GENOMIC DNA]</scope>
    <source>
        <strain evidence="2">PF1309</strain>
    </source>
</reference>
<dbReference type="OrthoDB" id="5834526at2759"/>
<dbReference type="Proteomes" id="UP000218231">
    <property type="component" value="Unassembled WGS sequence"/>
</dbReference>
<dbReference type="PANTHER" id="PTHR39385">
    <property type="entry name" value="PROTEIN CBG20422"/>
    <property type="match status" value="1"/>
</dbReference>
<name>A0A2A2LRY5_9BILA</name>
<evidence type="ECO:0000256" key="1">
    <source>
        <dbReference type="SAM" id="SignalP"/>
    </source>
</evidence>